<dbReference type="Proteomes" id="UP000054805">
    <property type="component" value="Unassembled WGS sequence"/>
</dbReference>
<proteinExistence type="predicted"/>
<name>A0A0V1H9P5_TRIPS</name>
<dbReference type="SUPFAM" id="SSF53098">
    <property type="entry name" value="Ribonuclease H-like"/>
    <property type="match status" value="1"/>
</dbReference>
<dbReference type="Gene3D" id="1.10.340.70">
    <property type="match status" value="1"/>
</dbReference>
<dbReference type="PANTHER" id="PTHR37984:SF15">
    <property type="entry name" value="INTEGRASE CATALYTIC DOMAIN-CONTAINING PROTEIN"/>
    <property type="match status" value="1"/>
</dbReference>
<evidence type="ECO:0000313" key="3">
    <source>
        <dbReference type="EMBL" id="KRZ07271.1"/>
    </source>
</evidence>
<organism evidence="3 4">
    <name type="scientific">Trichinella pseudospiralis</name>
    <name type="common">Parasitic roundworm</name>
    <dbReference type="NCBI Taxonomy" id="6337"/>
    <lineage>
        <taxon>Eukaryota</taxon>
        <taxon>Metazoa</taxon>
        <taxon>Ecdysozoa</taxon>
        <taxon>Nematoda</taxon>
        <taxon>Enoplea</taxon>
        <taxon>Dorylaimia</taxon>
        <taxon>Trichinellida</taxon>
        <taxon>Trichinellidae</taxon>
        <taxon>Trichinella</taxon>
    </lineage>
</organism>
<dbReference type="AlphaFoldDB" id="A0A0V1H9P5"/>
<dbReference type="EMBL" id="JYDS01000421">
    <property type="protein sequence ID" value="KRZ07271.1"/>
    <property type="molecule type" value="Genomic_DNA"/>
</dbReference>
<dbReference type="GO" id="GO:0003676">
    <property type="term" value="F:nucleic acid binding"/>
    <property type="evidence" value="ECO:0007669"/>
    <property type="project" value="InterPro"/>
</dbReference>
<evidence type="ECO:0000259" key="2">
    <source>
        <dbReference type="Pfam" id="PF17921"/>
    </source>
</evidence>
<dbReference type="PANTHER" id="PTHR37984">
    <property type="entry name" value="PROTEIN CBG26694"/>
    <property type="match status" value="1"/>
</dbReference>
<evidence type="ECO:0000313" key="4">
    <source>
        <dbReference type="Proteomes" id="UP000054805"/>
    </source>
</evidence>
<dbReference type="Gene3D" id="3.30.420.10">
    <property type="entry name" value="Ribonuclease H-like superfamily/Ribonuclease H"/>
    <property type="match status" value="1"/>
</dbReference>
<dbReference type="InterPro" id="IPR041588">
    <property type="entry name" value="Integrase_H2C2"/>
</dbReference>
<reference evidence="3 4" key="1">
    <citation type="submission" date="2015-01" db="EMBL/GenBank/DDBJ databases">
        <title>Evolution of Trichinella species and genotypes.</title>
        <authorList>
            <person name="Korhonen P.K."/>
            <person name="Edoardo P."/>
            <person name="Giuseppe L.R."/>
            <person name="Gasser R.B."/>
        </authorList>
    </citation>
    <scope>NUCLEOTIDE SEQUENCE [LARGE SCALE GENOMIC DNA]</scope>
    <source>
        <strain evidence="3">ISS588</strain>
    </source>
</reference>
<dbReference type="InterPro" id="IPR012337">
    <property type="entry name" value="RNaseH-like_sf"/>
</dbReference>
<gene>
    <name evidence="3" type="primary">NYNRIN</name>
    <name evidence="3" type="ORF">T4B_2994</name>
</gene>
<accession>A0A0V1H9P5</accession>
<dbReference type="EC" id="2.7.7.49" evidence="1"/>
<protein>
    <recommendedName>
        <fullName evidence="1">RNA-directed DNA polymerase</fullName>
        <ecNumber evidence="1">2.7.7.49</ecNumber>
    </recommendedName>
</protein>
<evidence type="ECO:0000256" key="1">
    <source>
        <dbReference type="ARBA" id="ARBA00012493"/>
    </source>
</evidence>
<dbReference type="FunFam" id="1.10.340.70:FF:000001">
    <property type="entry name" value="Retrovirus-related Pol polyprotein from transposon gypsy-like Protein"/>
    <property type="match status" value="1"/>
</dbReference>
<sequence length="201" mass="21887">MALLYDVKKKQTATAAATLLERLAGTELPLWKAFKLDQGPRGSGPPLWATELKGPIPTSLRQRLLYAVHDAPAAGHFGVSKTLARLGSVGYWPNMAKDVAEYCRTCDKCQHLKPSAPTPAPLQPFPIGCPWERVSVHIFGNTDVPNTFTKWLEALPMKDQTAATVARKLTAVFCRIGIAETLHSDQGTAFESETHAECACC</sequence>
<dbReference type="InterPro" id="IPR036397">
    <property type="entry name" value="RNaseH_sf"/>
</dbReference>
<keyword evidence="4" id="KW-1185">Reference proteome</keyword>
<comment type="caution">
    <text evidence="3">The sequence shown here is derived from an EMBL/GenBank/DDBJ whole genome shotgun (WGS) entry which is preliminary data.</text>
</comment>
<dbReference type="InterPro" id="IPR050951">
    <property type="entry name" value="Retrovirus_Pol_polyprotein"/>
</dbReference>
<dbReference type="Pfam" id="PF17921">
    <property type="entry name" value="Integrase_H2C2"/>
    <property type="match status" value="1"/>
</dbReference>
<dbReference type="GO" id="GO:0003964">
    <property type="term" value="F:RNA-directed DNA polymerase activity"/>
    <property type="evidence" value="ECO:0007669"/>
    <property type="project" value="UniProtKB-EC"/>
</dbReference>
<feature type="domain" description="Integrase zinc-binding" evidence="2">
    <location>
        <begin position="56"/>
        <end position="115"/>
    </location>
</feature>